<dbReference type="InterPro" id="IPR036237">
    <property type="entry name" value="Xyl_isomerase-like_sf"/>
</dbReference>
<comment type="caution">
    <text evidence="7">The sequence shown here is derived from an EMBL/GenBank/DDBJ whole genome shotgun (WGS) entry which is preliminary data.</text>
</comment>
<dbReference type="EMBL" id="JAUUDS010000002">
    <property type="protein sequence ID" value="MDP1027046.1"/>
    <property type="molecule type" value="Genomic_DNA"/>
</dbReference>
<organism evidence="7 8">
    <name type="scientific">Sphingomonas aurea</name>
    <dbReference type="NCBI Taxonomy" id="3063994"/>
    <lineage>
        <taxon>Bacteria</taxon>
        <taxon>Pseudomonadati</taxon>
        <taxon>Pseudomonadota</taxon>
        <taxon>Alphaproteobacteria</taxon>
        <taxon>Sphingomonadales</taxon>
        <taxon>Sphingomonadaceae</taxon>
        <taxon>Sphingomonas</taxon>
    </lineage>
</organism>
<evidence type="ECO:0000256" key="2">
    <source>
        <dbReference type="ARBA" id="ARBA00022759"/>
    </source>
</evidence>
<keyword evidence="3" id="KW-0227">DNA damage</keyword>
<keyword evidence="6" id="KW-0234">DNA repair</keyword>
<keyword evidence="5" id="KW-0378">Hydrolase</keyword>
<name>A0ABT9EJS4_9SPHN</name>
<evidence type="ECO:0000313" key="8">
    <source>
        <dbReference type="Proteomes" id="UP001230685"/>
    </source>
</evidence>
<evidence type="ECO:0000313" key="7">
    <source>
        <dbReference type="EMBL" id="MDP1027046.1"/>
    </source>
</evidence>
<dbReference type="RefSeq" id="WP_305172742.1">
    <property type="nucleotide sequence ID" value="NZ_JAUUDS010000002.1"/>
</dbReference>
<evidence type="ECO:0000256" key="3">
    <source>
        <dbReference type="ARBA" id="ARBA00022763"/>
    </source>
</evidence>
<keyword evidence="2 7" id="KW-0255">Endonuclease</keyword>
<dbReference type="Proteomes" id="UP001230685">
    <property type="component" value="Unassembled WGS sequence"/>
</dbReference>
<sequence>MTGTNRPLRLGFPVKVMGRPDLKSQDTRRWQKDPHLKCSLELLDKVLDKVLDYLKSEKLDMYRLSSDIAPYATHPDMPQFHSMVADSDAELRAFGTKAKEYDIRLSFHPSQYVLLNSPNPELTKKSIWDLSSQAEMLDRMGLDDEAVMITHVGGVYDDHEASRARWIEGWEQCPEHVRRRLVLENDDIRFSAADVLWIHERTGVRLIFDYQHMWCLNPERLDMRQTLERFLATWPTGVRPKIHFSSPRTELREIKQKITSKARAAAKAGKAKAKNGELLKAPVKPTARVKTVLRPPIWTGHADFTNPFEFATFMRMAEGLVFDVMMEGKSKDLSLLRLRPDLLRFAPDVAARFGITDQDAAALAADEARLERGVDAEAEADVDEGELAGTA</sequence>
<keyword evidence="8" id="KW-1185">Reference proteome</keyword>
<dbReference type="SUPFAM" id="SSF51658">
    <property type="entry name" value="Xylose isomerase-like"/>
    <property type="match status" value="1"/>
</dbReference>
<dbReference type="Pfam" id="PF03851">
    <property type="entry name" value="UvdE"/>
    <property type="match status" value="1"/>
</dbReference>
<dbReference type="PANTHER" id="PTHR31290:SF5">
    <property type="entry name" value="UV-DAMAGE ENDONUCLEASE"/>
    <property type="match status" value="1"/>
</dbReference>
<keyword evidence="1" id="KW-0540">Nuclease</keyword>
<evidence type="ECO:0000256" key="5">
    <source>
        <dbReference type="ARBA" id="ARBA00022801"/>
    </source>
</evidence>
<evidence type="ECO:0000256" key="6">
    <source>
        <dbReference type="ARBA" id="ARBA00023204"/>
    </source>
</evidence>
<gene>
    <name evidence="7" type="primary">uvsE</name>
    <name evidence="7" type="ORF">Q5H91_07470</name>
</gene>
<keyword evidence="4" id="KW-0228">DNA excision</keyword>
<evidence type="ECO:0000256" key="4">
    <source>
        <dbReference type="ARBA" id="ARBA00022769"/>
    </source>
</evidence>
<reference evidence="7 8" key="1">
    <citation type="submission" date="2023-07" db="EMBL/GenBank/DDBJ databases">
        <authorList>
            <person name="Kim M.K."/>
        </authorList>
    </citation>
    <scope>NUCLEOTIDE SEQUENCE [LARGE SCALE GENOMIC DNA]</scope>
    <source>
        <strain evidence="7 8">KR1UV-12</strain>
    </source>
</reference>
<proteinExistence type="predicted"/>
<dbReference type="InterPro" id="IPR004601">
    <property type="entry name" value="UvdE"/>
</dbReference>
<dbReference type="NCBIfam" id="TIGR00629">
    <property type="entry name" value="uvde"/>
    <property type="match status" value="1"/>
</dbReference>
<dbReference type="GO" id="GO:0004519">
    <property type="term" value="F:endonuclease activity"/>
    <property type="evidence" value="ECO:0007669"/>
    <property type="project" value="UniProtKB-KW"/>
</dbReference>
<accession>A0ABT9EJS4</accession>
<dbReference type="PANTHER" id="PTHR31290">
    <property type="entry name" value="UV-DAMAGE ENDONUCLEASE"/>
    <property type="match status" value="1"/>
</dbReference>
<protein>
    <submittedName>
        <fullName evidence="7">UV DNA damage repair endonuclease UvsE</fullName>
    </submittedName>
</protein>
<evidence type="ECO:0000256" key="1">
    <source>
        <dbReference type="ARBA" id="ARBA00022722"/>
    </source>
</evidence>
<dbReference type="Gene3D" id="3.20.20.150">
    <property type="entry name" value="Divalent-metal-dependent TIM barrel enzymes"/>
    <property type="match status" value="1"/>
</dbReference>